<evidence type="ECO:0000256" key="1">
    <source>
        <dbReference type="ARBA" id="ARBA00005367"/>
    </source>
</evidence>
<organism evidence="2 3">
    <name type="scientific">Shewanella sedimentimangrovi</name>
    <dbReference type="NCBI Taxonomy" id="2814293"/>
    <lineage>
        <taxon>Bacteria</taxon>
        <taxon>Pseudomonadati</taxon>
        <taxon>Pseudomonadota</taxon>
        <taxon>Gammaproteobacteria</taxon>
        <taxon>Alteromonadales</taxon>
        <taxon>Shewanellaceae</taxon>
        <taxon>Shewanella</taxon>
    </lineage>
</organism>
<name>A0ABX7QYJ0_9GAMM</name>
<keyword evidence="3" id="KW-1185">Reference proteome</keyword>
<dbReference type="RefSeq" id="WP_207379956.1">
    <property type="nucleotide sequence ID" value="NZ_CP071502.1"/>
</dbReference>
<gene>
    <name evidence="2" type="ORF">JYB85_15125</name>
</gene>
<dbReference type="InterPro" id="IPR008249">
    <property type="entry name" value="UPF0231"/>
</dbReference>
<dbReference type="PIRSF" id="PIRSF006287">
    <property type="entry name" value="UCP006287"/>
    <property type="match status" value="1"/>
</dbReference>
<dbReference type="Pfam" id="PF06062">
    <property type="entry name" value="UPF0231"/>
    <property type="match status" value="1"/>
</dbReference>
<reference evidence="2 3" key="1">
    <citation type="submission" date="2021-03" db="EMBL/GenBank/DDBJ databases">
        <title>Novel species identification of genus Shewanella.</title>
        <authorList>
            <person name="Liu G."/>
            <person name="Zhang Q."/>
        </authorList>
    </citation>
    <scope>NUCLEOTIDE SEQUENCE [LARGE SCALE GENOMIC DNA]</scope>
    <source>
        <strain evidence="2 3">FJAT-52962</strain>
    </source>
</reference>
<dbReference type="EMBL" id="CP071502">
    <property type="protein sequence ID" value="QSX36602.1"/>
    <property type="molecule type" value="Genomic_DNA"/>
</dbReference>
<accession>A0ABX7QYJ0</accession>
<protein>
    <submittedName>
        <fullName evidence="2">YacL family protein</fullName>
    </submittedName>
</protein>
<proteinExistence type="inferred from homology"/>
<sequence>MEFEFRRNSLDGSLFANFSMEHEVMGRWFCEELGEDRDGCTRLLAKVSQLQAAGHGEWRQIGRDFTLELDAEQARIFANVLGYDSLDELDEGMSMYDSESEASCGLEDFQHALESWQLFVNDSR</sequence>
<evidence type="ECO:0000313" key="3">
    <source>
        <dbReference type="Proteomes" id="UP000663207"/>
    </source>
</evidence>
<comment type="similarity">
    <text evidence="1">Belongs to the UPF0231 family.</text>
</comment>
<dbReference type="Proteomes" id="UP000663207">
    <property type="component" value="Chromosome"/>
</dbReference>
<evidence type="ECO:0000313" key="2">
    <source>
        <dbReference type="EMBL" id="QSX36602.1"/>
    </source>
</evidence>